<evidence type="ECO:0000313" key="2">
    <source>
        <dbReference type="EMBL" id="TRM56352.1"/>
    </source>
</evidence>
<protein>
    <submittedName>
        <fullName evidence="2">Uncharacterized protein</fullName>
    </submittedName>
</protein>
<accession>A0A550BUX2</accession>
<sequence>MPTIRRPPPVVRSRRCRRQTGRDLERRQASKLAYYERNKYALRLKARDRMSRQRALQDVVAQMRRRASARSYRFARRELLNTKRLNIYRKHQISALGDGVQFNKFDDADAVIAAFEDICKMEHGGHPSPPLEPAVVFNEDTLTEYLKHVGLNGVYQKQRAARLTAAAPPTPPASPPPVIAPPPVVAPRRPMQGPLSPPVRPRANGSRALSTPSAHSCSAPAMGARPTRSIAGSIQQYLPDDRAAAVAGWVDATTDAMAHMLLDPDGVAQLPVEGATSMQVVSPASRSTALGDAQSASSVDDESSASYIVVASGAPTTIFASWRNAQRERKALALQGYKDARIRIAKNGAERDRIISEL</sequence>
<dbReference type="EMBL" id="VDMD01000072">
    <property type="protein sequence ID" value="TRM56352.1"/>
    <property type="molecule type" value="Genomic_DNA"/>
</dbReference>
<gene>
    <name evidence="2" type="ORF">BD626DRAFT_575817</name>
</gene>
<reference evidence="2 3" key="1">
    <citation type="journal article" date="2019" name="New Phytol.">
        <title>Comparative genomics reveals unique wood-decay strategies and fruiting body development in the Schizophyllaceae.</title>
        <authorList>
            <person name="Almasi E."/>
            <person name="Sahu N."/>
            <person name="Krizsan K."/>
            <person name="Balint B."/>
            <person name="Kovacs G.M."/>
            <person name="Kiss B."/>
            <person name="Cseklye J."/>
            <person name="Drula E."/>
            <person name="Henrissat B."/>
            <person name="Nagy I."/>
            <person name="Chovatia M."/>
            <person name="Adam C."/>
            <person name="LaButti K."/>
            <person name="Lipzen A."/>
            <person name="Riley R."/>
            <person name="Grigoriev I.V."/>
            <person name="Nagy L.G."/>
        </authorList>
    </citation>
    <scope>NUCLEOTIDE SEQUENCE [LARGE SCALE GENOMIC DNA]</scope>
    <source>
        <strain evidence="2 3">NL-1724</strain>
    </source>
</reference>
<feature type="compositionally biased region" description="Polar residues" evidence="1">
    <location>
        <begin position="207"/>
        <end position="216"/>
    </location>
</feature>
<name>A0A550BUX2_9AGAR</name>
<feature type="compositionally biased region" description="Pro residues" evidence="1">
    <location>
        <begin position="168"/>
        <end position="185"/>
    </location>
</feature>
<organism evidence="2 3">
    <name type="scientific">Schizophyllum amplum</name>
    <dbReference type="NCBI Taxonomy" id="97359"/>
    <lineage>
        <taxon>Eukaryota</taxon>
        <taxon>Fungi</taxon>
        <taxon>Dikarya</taxon>
        <taxon>Basidiomycota</taxon>
        <taxon>Agaricomycotina</taxon>
        <taxon>Agaricomycetes</taxon>
        <taxon>Agaricomycetidae</taxon>
        <taxon>Agaricales</taxon>
        <taxon>Schizophyllaceae</taxon>
        <taxon>Schizophyllum</taxon>
    </lineage>
</organism>
<proteinExistence type="predicted"/>
<evidence type="ECO:0000313" key="3">
    <source>
        <dbReference type="Proteomes" id="UP000320762"/>
    </source>
</evidence>
<dbReference type="AlphaFoldDB" id="A0A550BUX2"/>
<keyword evidence="3" id="KW-1185">Reference proteome</keyword>
<feature type="region of interest" description="Disordered" evidence="1">
    <location>
        <begin position="162"/>
        <end position="224"/>
    </location>
</feature>
<dbReference type="Proteomes" id="UP000320762">
    <property type="component" value="Unassembled WGS sequence"/>
</dbReference>
<comment type="caution">
    <text evidence="2">The sequence shown here is derived from an EMBL/GenBank/DDBJ whole genome shotgun (WGS) entry which is preliminary data.</text>
</comment>
<feature type="compositionally biased region" description="Pro residues" evidence="1">
    <location>
        <begin position="1"/>
        <end position="10"/>
    </location>
</feature>
<feature type="region of interest" description="Disordered" evidence="1">
    <location>
        <begin position="1"/>
        <end position="23"/>
    </location>
</feature>
<evidence type="ECO:0000256" key="1">
    <source>
        <dbReference type="SAM" id="MobiDB-lite"/>
    </source>
</evidence>